<keyword evidence="6" id="KW-0472">Membrane</keyword>
<comment type="caution">
    <text evidence="10">The sequence shown here is derived from an EMBL/GenBank/DDBJ whole genome shotgun (WGS) entry which is preliminary data.</text>
</comment>
<dbReference type="GO" id="GO:0015288">
    <property type="term" value="F:porin activity"/>
    <property type="evidence" value="ECO:0007669"/>
    <property type="project" value="TreeGrafter"/>
</dbReference>
<feature type="chain" id="PRO_5027094095" evidence="9">
    <location>
        <begin position="19"/>
        <end position="438"/>
    </location>
</feature>
<feature type="signal peptide" evidence="9">
    <location>
        <begin position="1"/>
        <end position="18"/>
    </location>
</feature>
<dbReference type="AlphaFoldDB" id="A0A6L8MSK3"/>
<dbReference type="PANTHER" id="PTHR30026:SF20">
    <property type="entry name" value="OUTER MEMBRANE PROTEIN TOLC"/>
    <property type="match status" value="1"/>
</dbReference>
<dbReference type="GO" id="GO:0009279">
    <property type="term" value="C:cell outer membrane"/>
    <property type="evidence" value="ECO:0007669"/>
    <property type="project" value="UniProtKB-SubCell"/>
</dbReference>
<evidence type="ECO:0000256" key="4">
    <source>
        <dbReference type="ARBA" id="ARBA00022452"/>
    </source>
</evidence>
<dbReference type="Proteomes" id="UP000474565">
    <property type="component" value="Unassembled WGS sequence"/>
</dbReference>
<dbReference type="InterPro" id="IPR003423">
    <property type="entry name" value="OMP_efflux"/>
</dbReference>
<dbReference type="InterPro" id="IPR010130">
    <property type="entry name" value="T1SS_OMP_TolC"/>
</dbReference>
<evidence type="ECO:0000313" key="10">
    <source>
        <dbReference type="EMBL" id="MYM85050.1"/>
    </source>
</evidence>
<evidence type="ECO:0000256" key="7">
    <source>
        <dbReference type="ARBA" id="ARBA00023237"/>
    </source>
</evidence>
<feature type="coiled-coil region" evidence="8">
    <location>
        <begin position="181"/>
        <end position="208"/>
    </location>
</feature>
<evidence type="ECO:0000256" key="1">
    <source>
        <dbReference type="ARBA" id="ARBA00004442"/>
    </source>
</evidence>
<evidence type="ECO:0000256" key="2">
    <source>
        <dbReference type="ARBA" id="ARBA00007613"/>
    </source>
</evidence>
<dbReference type="Pfam" id="PF02321">
    <property type="entry name" value="OEP"/>
    <property type="match status" value="2"/>
</dbReference>
<proteinExistence type="inferred from homology"/>
<protein>
    <submittedName>
        <fullName evidence="10">TolC family outer membrane protein</fullName>
    </submittedName>
</protein>
<dbReference type="EMBL" id="WWCP01000047">
    <property type="protein sequence ID" value="MYM85050.1"/>
    <property type="molecule type" value="Genomic_DNA"/>
</dbReference>
<name>A0A6L8MSK3_9BURK</name>
<gene>
    <name evidence="10" type="ORF">GTP44_24270</name>
</gene>
<evidence type="ECO:0000256" key="3">
    <source>
        <dbReference type="ARBA" id="ARBA00022448"/>
    </source>
</evidence>
<accession>A0A6L8MSK3</accession>
<organism evidence="10 11">
    <name type="scientific">Duganella lactea</name>
    <dbReference type="NCBI Taxonomy" id="2692173"/>
    <lineage>
        <taxon>Bacteria</taxon>
        <taxon>Pseudomonadati</taxon>
        <taxon>Pseudomonadota</taxon>
        <taxon>Betaproteobacteria</taxon>
        <taxon>Burkholderiales</taxon>
        <taxon>Oxalobacteraceae</taxon>
        <taxon>Telluria group</taxon>
        <taxon>Duganella</taxon>
    </lineage>
</organism>
<keyword evidence="3" id="KW-0813">Transport</keyword>
<keyword evidence="8" id="KW-0175">Coiled coil</keyword>
<comment type="subcellular location">
    <subcellularLocation>
        <location evidence="1">Cell outer membrane</location>
    </subcellularLocation>
</comment>
<dbReference type="SUPFAM" id="SSF56954">
    <property type="entry name" value="Outer membrane efflux proteins (OEP)"/>
    <property type="match status" value="1"/>
</dbReference>
<evidence type="ECO:0000256" key="8">
    <source>
        <dbReference type="SAM" id="Coils"/>
    </source>
</evidence>
<dbReference type="InterPro" id="IPR051906">
    <property type="entry name" value="TolC-like"/>
</dbReference>
<dbReference type="PANTHER" id="PTHR30026">
    <property type="entry name" value="OUTER MEMBRANE PROTEIN TOLC"/>
    <property type="match status" value="1"/>
</dbReference>
<dbReference type="GO" id="GO:0015562">
    <property type="term" value="F:efflux transmembrane transporter activity"/>
    <property type="evidence" value="ECO:0007669"/>
    <property type="project" value="InterPro"/>
</dbReference>
<sequence>MSAALLAGALLCANNASAMTMMQAFQAALSNDALYQQAVQDSIGGKEYATLGKSNLLPNMQANYSSSRNRVDLEAPNVLGQMRTTYPQYISRSSGVTLRQTLFNMDAWARYKQGMAQTKYSDENFEGRAQEMIVRVTSAYMDALFANEQVRIMKAQRDMYAEQKAVNDRLFTGGEGTKTDVLETQSRLDLAEAQLLEAEDNRQTQLATLSTLVGEEVTVLDELAPNFRIAPPPEGGFEAWRKRALEENPDLRAQTFAIEAARQEVNKSRAGHLPRLDFVASYSRADAETINTYNQNTVNRAIGIQLTVPLYSGGSVVASSRQSVAGLEKAKAELQVRTDKIVIELRKQYAAVLSSVTRIRALEKAVASGELLIIATEQSIKGGVRINLDLLNARQQLYTSQRDLAQARYNYLLAQLKLKAAAGVLGPEDVQEVSTYFR</sequence>
<dbReference type="NCBIfam" id="TIGR01844">
    <property type="entry name" value="type_I_sec_TolC"/>
    <property type="match status" value="1"/>
</dbReference>
<keyword evidence="5" id="KW-0812">Transmembrane</keyword>
<evidence type="ECO:0000313" key="11">
    <source>
        <dbReference type="Proteomes" id="UP000474565"/>
    </source>
</evidence>
<reference evidence="10 11" key="1">
    <citation type="submission" date="2019-12" db="EMBL/GenBank/DDBJ databases">
        <title>Novel species isolated from a subtropical stream in China.</title>
        <authorList>
            <person name="Lu H."/>
        </authorList>
    </citation>
    <scope>NUCLEOTIDE SEQUENCE [LARGE SCALE GENOMIC DNA]</scope>
    <source>
        <strain evidence="10 11">FT50W</strain>
    </source>
</reference>
<evidence type="ECO:0000256" key="5">
    <source>
        <dbReference type="ARBA" id="ARBA00022692"/>
    </source>
</evidence>
<keyword evidence="7" id="KW-0998">Cell outer membrane</keyword>
<dbReference type="Gene3D" id="1.20.1600.10">
    <property type="entry name" value="Outer membrane efflux proteins (OEP)"/>
    <property type="match status" value="1"/>
</dbReference>
<dbReference type="GO" id="GO:1990281">
    <property type="term" value="C:efflux pump complex"/>
    <property type="evidence" value="ECO:0007669"/>
    <property type="project" value="TreeGrafter"/>
</dbReference>
<keyword evidence="9" id="KW-0732">Signal</keyword>
<evidence type="ECO:0000256" key="6">
    <source>
        <dbReference type="ARBA" id="ARBA00023136"/>
    </source>
</evidence>
<keyword evidence="4" id="KW-1134">Transmembrane beta strand</keyword>
<evidence type="ECO:0000256" key="9">
    <source>
        <dbReference type="SAM" id="SignalP"/>
    </source>
</evidence>
<comment type="similarity">
    <text evidence="2">Belongs to the outer membrane factor (OMF) (TC 1.B.17) family.</text>
</comment>